<name>A0A5P1FE67_ASPOF</name>
<reference evidence="3" key="1">
    <citation type="journal article" date="2017" name="Nat. Commun.">
        <title>The asparagus genome sheds light on the origin and evolution of a young Y chromosome.</title>
        <authorList>
            <person name="Harkess A."/>
            <person name="Zhou J."/>
            <person name="Xu C."/>
            <person name="Bowers J.E."/>
            <person name="Van der Hulst R."/>
            <person name="Ayyampalayam S."/>
            <person name="Mercati F."/>
            <person name="Riccardi P."/>
            <person name="McKain M.R."/>
            <person name="Kakrana A."/>
            <person name="Tang H."/>
            <person name="Ray J."/>
            <person name="Groenendijk J."/>
            <person name="Arikit S."/>
            <person name="Mathioni S.M."/>
            <person name="Nakano M."/>
            <person name="Shan H."/>
            <person name="Telgmann-Rauber A."/>
            <person name="Kanno A."/>
            <person name="Yue Z."/>
            <person name="Chen H."/>
            <person name="Li W."/>
            <person name="Chen Y."/>
            <person name="Xu X."/>
            <person name="Zhang Y."/>
            <person name="Luo S."/>
            <person name="Chen H."/>
            <person name="Gao J."/>
            <person name="Mao Z."/>
            <person name="Pires J.C."/>
            <person name="Luo M."/>
            <person name="Kudrna D."/>
            <person name="Wing R.A."/>
            <person name="Meyers B.C."/>
            <person name="Yi K."/>
            <person name="Kong H."/>
            <person name="Lavrijsen P."/>
            <person name="Sunseri F."/>
            <person name="Falavigna A."/>
            <person name="Ye Y."/>
            <person name="Leebens-Mack J.H."/>
            <person name="Chen G."/>
        </authorList>
    </citation>
    <scope>NUCLEOTIDE SEQUENCE [LARGE SCALE GENOMIC DNA]</scope>
    <source>
        <strain evidence="3">cv. DH0086</strain>
    </source>
</reference>
<sequence>MAAMRRKPTPATEKLKRPAIWRERSDSGDQNGHRGGKGKGKAARVGMGSQGKENEGANGGKIEKDSETGMAKRPPQVEPTAKAVAGTKNRARRPAKAPRQASGAGGALHPA</sequence>
<dbReference type="AlphaFoldDB" id="A0A5P1FE67"/>
<feature type="region of interest" description="Disordered" evidence="1">
    <location>
        <begin position="1"/>
        <end position="111"/>
    </location>
</feature>
<evidence type="ECO:0000313" key="3">
    <source>
        <dbReference type="Proteomes" id="UP000243459"/>
    </source>
</evidence>
<evidence type="ECO:0000256" key="1">
    <source>
        <dbReference type="SAM" id="MobiDB-lite"/>
    </source>
</evidence>
<protein>
    <submittedName>
        <fullName evidence="2">Uncharacterized protein</fullName>
    </submittedName>
</protein>
<proteinExistence type="predicted"/>
<organism evidence="2 3">
    <name type="scientific">Asparagus officinalis</name>
    <name type="common">Garden asparagus</name>
    <dbReference type="NCBI Taxonomy" id="4686"/>
    <lineage>
        <taxon>Eukaryota</taxon>
        <taxon>Viridiplantae</taxon>
        <taxon>Streptophyta</taxon>
        <taxon>Embryophyta</taxon>
        <taxon>Tracheophyta</taxon>
        <taxon>Spermatophyta</taxon>
        <taxon>Magnoliopsida</taxon>
        <taxon>Liliopsida</taxon>
        <taxon>Asparagales</taxon>
        <taxon>Asparagaceae</taxon>
        <taxon>Asparagoideae</taxon>
        <taxon>Asparagus</taxon>
    </lineage>
</organism>
<dbReference type="EMBL" id="CM007383">
    <property type="protein sequence ID" value="ONK76648.1"/>
    <property type="molecule type" value="Genomic_DNA"/>
</dbReference>
<dbReference type="Gramene" id="ONK76648">
    <property type="protein sequence ID" value="ONK76648"/>
    <property type="gene ID" value="A4U43_C03F30520"/>
</dbReference>
<evidence type="ECO:0000313" key="2">
    <source>
        <dbReference type="EMBL" id="ONK76648.1"/>
    </source>
</evidence>
<accession>A0A5P1FE67</accession>
<gene>
    <name evidence="2" type="ORF">A4U43_C03F30520</name>
</gene>
<keyword evidence="3" id="KW-1185">Reference proteome</keyword>
<dbReference type="Proteomes" id="UP000243459">
    <property type="component" value="Chromosome 3"/>
</dbReference>
<feature type="compositionally biased region" description="Basic and acidic residues" evidence="1">
    <location>
        <begin position="13"/>
        <end position="27"/>
    </location>
</feature>